<gene>
    <name evidence="1" type="ORF">LCGC14_2436340</name>
</gene>
<organism evidence="1">
    <name type="scientific">marine sediment metagenome</name>
    <dbReference type="NCBI Taxonomy" id="412755"/>
    <lineage>
        <taxon>unclassified sequences</taxon>
        <taxon>metagenomes</taxon>
        <taxon>ecological metagenomes</taxon>
    </lineage>
</organism>
<sequence>MRQRARSTSRKWFWAARDAGTSDIWQHRGVSLFGPSKKPSYIPPGAHWVDTGGCEGGTICYGVFTRLTGVVLKPGQVKKVFMPRGVFRAYETGISSL</sequence>
<protein>
    <submittedName>
        <fullName evidence="1">Uncharacterized protein</fullName>
    </submittedName>
</protein>
<dbReference type="EMBL" id="LAZR01037387">
    <property type="protein sequence ID" value="KKL22351.1"/>
    <property type="molecule type" value="Genomic_DNA"/>
</dbReference>
<evidence type="ECO:0000313" key="1">
    <source>
        <dbReference type="EMBL" id="KKL22351.1"/>
    </source>
</evidence>
<reference evidence="1" key="1">
    <citation type="journal article" date="2015" name="Nature">
        <title>Complex archaea that bridge the gap between prokaryotes and eukaryotes.</title>
        <authorList>
            <person name="Spang A."/>
            <person name="Saw J.H."/>
            <person name="Jorgensen S.L."/>
            <person name="Zaremba-Niedzwiedzka K."/>
            <person name="Martijn J."/>
            <person name="Lind A.E."/>
            <person name="van Eijk R."/>
            <person name="Schleper C."/>
            <person name="Guy L."/>
            <person name="Ettema T.J."/>
        </authorList>
    </citation>
    <scope>NUCLEOTIDE SEQUENCE</scope>
</reference>
<comment type="caution">
    <text evidence="1">The sequence shown here is derived from an EMBL/GenBank/DDBJ whole genome shotgun (WGS) entry which is preliminary data.</text>
</comment>
<proteinExistence type="predicted"/>
<accession>A0A0F9DXF6</accession>
<name>A0A0F9DXF6_9ZZZZ</name>
<dbReference type="AlphaFoldDB" id="A0A0F9DXF6"/>